<organism evidence="4 5">
    <name type="scientific">Stenotrophomonas daejeonensis</name>
    <dbReference type="NCBI Taxonomy" id="659018"/>
    <lineage>
        <taxon>Bacteria</taxon>
        <taxon>Pseudomonadati</taxon>
        <taxon>Pseudomonadota</taxon>
        <taxon>Gammaproteobacteria</taxon>
        <taxon>Lysobacterales</taxon>
        <taxon>Lysobacteraceae</taxon>
        <taxon>Stenotrophomonas</taxon>
    </lineage>
</organism>
<keyword evidence="1" id="KW-0175">Coiled coil</keyword>
<sequence>MPPRRIVGGMLVLLAVAGCAKQERLGAADAMALASPEGAFLAYEHTVQLRLPGERIAPRLKTVAEACQSGRFGDCAVLQLSQAGGDGASGSIEVRVAPKGVEPLVALAGEQGEVTARSTHAEDLAQQVSDTQLTQARLKNEHARLLDYQQRKDLAVADLLTISQRLSEIEAGLEQANREAAQQHRRIDTQKLAIHMEATNGQRNRSEIGRAFAEFGGIFTASLAWLIRLFAGLLPVALIGGGVLWGGLKLWRRGRQKRS</sequence>
<dbReference type="Pfam" id="PF14257">
    <property type="entry name" value="DUF4349"/>
    <property type="match status" value="1"/>
</dbReference>
<comment type="caution">
    <text evidence="4">The sequence shown here is derived from an EMBL/GenBank/DDBJ whole genome shotgun (WGS) entry which is preliminary data.</text>
</comment>
<gene>
    <name evidence="4" type="ORF">ABB34_12715</name>
</gene>
<accession>A0A0R0DP57</accession>
<dbReference type="PATRIC" id="fig|659018.3.peg.2678"/>
<dbReference type="OrthoDB" id="5701987at2"/>
<protein>
    <submittedName>
        <fullName evidence="4">Membrane protein</fullName>
    </submittedName>
</protein>
<evidence type="ECO:0000313" key="4">
    <source>
        <dbReference type="EMBL" id="KRG83173.1"/>
    </source>
</evidence>
<dbReference type="Proteomes" id="UP000050940">
    <property type="component" value="Unassembled WGS sequence"/>
</dbReference>
<dbReference type="PROSITE" id="PS51257">
    <property type="entry name" value="PROKAR_LIPOPROTEIN"/>
    <property type="match status" value="1"/>
</dbReference>
<proteinExistence type="predicted"/>
<dbReference type="STRING" id="659018.ABB34_12715"/>
<dbReference type="EMBL" id="LDJP01000078">
    <property type="protein sequence ID" value="KRG83173.1"/>
    <property type="molecule type" value="Genomic_DNA"/>
</dbReference>
<keyword evidence="5" id="KW-1185">Reference proteome</keyword>
<keyword evidence="2" id="KW-0472">Membrane</keyword>
<dbReference type="InterPro" id="IPR025645">
    <property type="entry name" value="DUF4349"/>
</dbReference>
<feature type="coiled-coil region" evidence="1">
    <location>
        <begin position="121"/>
        <end position="193"/>
    </location>
</feature>
<evidence type="ECO:0000256" key="1">
    <source>
        <dbReference type="SAM" id="Coils"/>
    </source>
</evidence>
<dbReference type="AlphaFoldDB" id="A0A0R0DP57"/>
<evidence type="ECO:0000313" key="5">
    <source>
        <dbReference type="Proteomes" id="UP000050940"/>
    </source>
</evidence>
<feature type="domain" description="DUF4349" evidence="3">
    <location>
        <begin position="42"/>
        <end position="246"/>
    </location>
</feature>
<feature type="transmembrane region" description="Helical" evidence="2">
    <location>
        <begin position="225"/>
        <end position="248"/>
    </location>
</feature>
<keyword evidence="2" id="KW-1133">Transmembrane helix</keyword>
<reference evidence="4 5" key="1">
    <citation type="submission" date="2015-05" db="EMBL/GenBank/DDBJ databases">
        <title>Genome sequencing and analysis of members of genus Stenotrophomonas.</title>
        <authorList>
            <person name="Patil P.P."/>
            <person name="Midha S."/>
            <person name="Patil P.B."/>
        </authorList>
    </citation>
    <scope>NUCLEOTIDE SEQUENCE [LARGE SCALE GENOMIC DNA]</scope>
    <source>
        <strain evidence="4 5">JCM 16244</strain>
    </source>
</reference>
<dbReference type="RefSeq" id="WP_152979620.1">
    <property type="nucleotide sequence ID" value="NZ_LDJP01000078.1"/>
</dbReference>
<keyword evidence="2" id="KW-0812">Transmembrane</keyword>
<evidence type="ECO:0000259" key="3">
    <source>
        <dbReference type="Pfam" id="PF14257"/>
    </source>
</evidence>
<evidence type="ECO:0000256" key="2">
    <source>
        <dbReference type="SAM" id="Phobius"/>
    </source>
</evidence>
<name>A0A0R0DP57_9GAMM</name>